<sequence>MAKRLTQEQFFRAFECAESGAICDAEQLKAQLAAPEIGAALTAIAGEFAKTADSLMTIAELQSMEELHYVAANLNWDNGLASPAAILNHPLCDAGTALLLYWYGQGFFHSNPADAEPEEKALFERLITRFSQGDFASYRIAFDAIKEDMLPPLKQMQERGWQFPGILLAPYSTMEVATYQGDYQTWVNQLLGKG</sequence>
<feature type="domain" description="DUF4274" evidence="1">
    <location>
        <begin position="63"/>
        <end position="114"/>
    </location>
</feature>
<protein>
    <submittedName>
        <fullName evidence="2">DUF4274 domain-containing protein</fullName>
    </submittedName>
</protein>
<gene>
    <name evidence="2" type="ORF">D7032_18840</name>
</gene>
<evidence type="ECO:0000259" key="1">
    <source>
        <dbReference type="Pfam" id="PF14096"/>
    </source>
</evidence>
<dbReference type="InterPro" id="IPR025369">
    <property type="entry name" value="DUF4274"/>
</dbReference>
<evidence type="ECO:0000313" key="2">
    <source>
        <dbReference type="EMBL" id="QQO85125.1"/>
    </source>
</evidence>
<dbReference type="Pfam" id="PF14096">
    <property type="entry name" value="DUF4274"/>
    <property type="match status" value="1"/>
</dbReference>
<reference evidence="2" key="1">
    <citation type="submission" date="2018-09" db="EMBL/GenBank/DDBJ databases">
        <title>Genome sequencing and analysis.</title>
        <authorList>
            <person name="Huang Y.-T."/>
        </authorList>
    </citation>
    <scope>NUCLEOTIDE SEQUENCE</scope>
    <source>
        <strain evidence="2">HIDE</strain>
    </source>
</reference>
<dbReference type="RefSeq" id="WP_345857229.1">
    <property type="nucleotide sequence ID" value="NZ_CP032664.1"/>
</dbReference>
<dbReference type="AlphaFoldDB" id="A0A7T8EEY5"/>
<proteinExistence type="predicted"/>
<dbReference type="EMBL" id="CP032664">
    <property type="protein sequence ID" value="QQO85125.1"/>
    <property type="molecule type" value="Genomic_DNA"/>
</dbReference>
<organism evidence="2">
    <name type="scientific">Shewanella algae</name>
    <dbReference type="NCBI Taxonomy" id="38313"/>
    <lineage>
        <taxon>Bacteria</taxon>
        <taxon>Pseudomonadati</taxon>
        <taxon>Pseudomonadota</taxon>
        <taxon>Gammaproteobacteria</taxon>
        <taxon>Alteromonadales</taxon>
        <taxon>Shewanellaceae</taxon>
        <taxon>Shewanella</taxon>
    </lineage>
</organism>
<accession>A0A7T8EEY5</accession>
<name>A0A7T8EEY5_9GAMM</name>